<gene>
    <name evidence="3" type="ORF">AWC38_SpisGene6564</name>
</gene>
<evidence type="ECO:0000256" key="2">
    <source>
        <dbReference type="SAM" id="SignalP"/>
    </source>
</evidence>
<keyword evidence="4" id="KW-1185">Reference proteome</keyword>
<evidence type="ECO:0000256" key="1">
    <source>
        <dbReference type="SAM" id="Coils"/>
    </source>
</evidence>
<proteinExistence type="predicted"/>
<evidence type="ECO:0000313" key="3">
    <source>
        <dbReference type="EMBL" id="PFX28689.1"/>
    </source>
</evidence>
<sequence>MRTPLICFLLLVCLLVMEAKSISVKKEHKTDAKELEEALKDLRESELNLHRGRAKENYQEQLKALTEEESDAQSGNGINLKVKAAFLYREAVRICGKRGLKGDSQNMQVIAFSLLLLSIIAGSNARFQRNSKREIKDERKKGNTLIEDLAEAENPINLRSICDVNYVKVGCFKEDSNDRALSQELFQDRTPNSVDWTDYSTYLKNLACRCAKISAQKGFTYFGLQDYGRCFSDPHASTGYSKNGGSNDCSNQHYQSCDDNAYGECVGKSKQVNYIYQISVDDGSGNGGIDYGNAYDQVDLKDLNTYN</sequence>
<accession>A0A2B4SHU8</accession>
<dbReference type="EMBL" id="LSMT01000078">
    <property type="protein sequence ID" value="PFX28689.1"/>
    <property type="molecule type" value="Genomic_DNA"/>
</dbReference>
<feature type="chain" id="PRO_5013378528" description="WSC domain-containing protein" evidence="2">
    <location>
        <begin position="22"/>
        <end position="307"/>
    </location>
</feature>
<comment type="caution">
    <text evidence="3">The sequence shown here is derived from an EMBL/GenBank/DDBJ whole genome shotgun (WGS) entry which is preliminary data.</text>
</comment>
<evidence type="ECO:0008006" key="5">
    <source>
        <dbReference type="Google" id="ProtNLM"/>
    </source>
</evidence>
<dbReference type="AlphaFoldDB" id="A0A2B4SHU8"/>
<evidence type="ECO:0000313" key="4">
    <source>
        <dbReference type="Proteomes" id="UP000225706"/>
    </source>
</evidence>
<feature type="coiled-coil region" evidence="1">
    <location>
        <begin position="25"/>
        <end position="75"/>
    </location>
</feature>
<name>A0A2B4SHU8_STYPI</name>
<dbReference type="OrthoDB" id="5981589at2759"/>
<keyword evidence="2" id="KW-0732">Signal</keyword>
<feature type="signal peptide" evidence="2">
    <location>
        <begin position="1"/>
        <end position="21"/>
    </location>
</feature>
<organism evidence="3 4">
    <name type="scientific">Stylophora pistillata</name>
    <name type="common">Smooth cauliflower coral</name>
    <dbReference type="NCBI Taxonomy" id="50429"/>
    <lineage>
        <taxon>Eukaryota</taxon>
        <taxon>Metazoa</taxon>
        <taxon>Cnidaria</taxon>
        <taxon>Anthozoa</taxon>
        <taxon>Hexacorallia</taxon>
        <taxon>Scleractinia</taxon>
        <taxon>Astrocoeniina</taxon>
        <taxon>Pocilloporidae</taxon>
        <taxon>Stylophora</taxon>
    </lineage>
</organism>
<keyword evidence="1" id="KW-0175">Coiled coil</keyword>
<protein>
    <recommendedName>
        <fullName evidence="5">WSC domain-containing protein</fullName>
    </recommendedName>
</protein>
<dbReference type="Proteomes" id="UP000225706">
    <property type="component" value="Unassembled WGS sequence"/>
</dbReference>
<reference evidence="4" key="1">
    <citation type="journal article" date="2017" name="bioRxiv">
        <title>Comparative analysis of the genomes of Stylophora pistillata and Acropora digitifera provides evidence for extensive differences between species of corals.</title>
        <authorList>
            <person name="Voolstra C.R."/>
            <person name="Li Y."/>
            <person name="Liew Y.J."/>
            <person name="Baumgarten S."/>
            <person name="Zoccola D."/>
            <person name="Flot J.-F."/>
            <person name="Tambutte S."/>
            <person name="Allemand D."/>
            <person name="Aranda M."/>
        </authorList>
    </citation>
    <scope>NUCLEOTIDE SEQUENCE [LARGE SCALE GENOMIC DNA]</scope>
</reference>